<evidence type="ECO:0000313" key="3">
    <source>
        <dbReference type="Proteomes" id="UP000664256"/>
    </source>
</evidence>
<dbReference type="SMART" id="SM00873">
    <property type="entry name" value="B3_4"/>
    <property type="match status" value="1"/>
</dbReference>
<dbReference type="RefSeq" id="WP_206904148.1">
    <property type="nucleotide sequence ID" value="NZ_JAFLVT010000015.1"/>
</dbReference>
<organism evidence="2 3">
    <name type="scientific">Candidatus Enterococcus myersii</name>
    <dbReference type="NCBI Taxonomy" id="2815322"/>
    <lineage>
        <taxon>Bacteria</taxon>
        <taxon>Bacillati</taxon>
        <taxon>Bacillota</taxon>
        <taxon>Bacilli</taxon>
        <taxon>Lactobacillales</taxon>
        <taxon>Enterococcaceae</taxon>
        <taxon>Enterococcus</taxon>
    </lineage>
</organism>
<protein>
    <recommendedName>
        <fullName evidence="1">B3/B4 tRNA-binding domain-containing protein</fullName>
    </recommendedName>
</protein>
<evidence type="ECO:0000259" key="1">
    <source>
        <dbReference type="SMART" id="SM00873"/>
    </source>
</evidence>
<dbReference type="InterPro" id="IPR005146">
    <property type="entry name" value="B3/B4_tRNA-bd"/>
</dbReference>
<dbReference type="Proteomes" id="UP000664256">
    <property type="component" value="Unassembled WGS sequence"/>
</dbReference>
<reference evidence="2 3" key="1">
    <citation type="submission" date="2021-03" db="EMBL/GenBank/DDBJ databases">
        <title>Enterococcal diversity collection.</title>
        <authorList>
            <person name="Gilmore M.S."/>
            <person name="Schwartzman J."/>
            <person name="Van Tyne D."/>
            <person name="Martin M."/>
            <person name="Earl A.M."/>
            <person name="Manson A.L."/>
            <person name="Straub T."/>
            <person name="Salamzade R."/>
            <person name="Saavedra J."/>
            <person name="Lebreton F."/>
            <person name="Prichula J."/>
            <person name="Schaufler K."/>
            <person name="Gaca A."/>
            <person name="Sgardioli B."/>
            <person name="Wagenaar J."/>
            <person name="Strong T."/>
        </authorList>
    </citation>
    <scope>NUCLEOTIDE SEQUENCE [LARGE SCALE GENOMIC DNA]</scope>
    <source>
        <strain evidence="2 3">MJM12</strain>
    </source>
</reference>
<evidence type="ECO:0000313" key="2">
    <source>
        <dbReference type="EMBL" id="MBO0450000.1"/>
    </source>
</evidence>
<dbReference type="Gene3D" id="3.50.40.10">
    <property type="entry name" value="Phenylalanyl-trna Synthetase, Chain B, domain 3"/>
    <property type="match status" value="1"/>
</dbReference>
<comment type="caution">
    <text evidence="2">The sequence shown here is derived from an EMBL/GenBank/DDBJ whole genome shotgun (WGS) entry which is preliminary data.</text>
</comment>
<sequence length="231" mass="25785">MKFYLRDSLVQLGMTAIVLAKVTNVTPDVPLTKELENYITASEELAANYDREAIRVHSVIAGYRAKMQAIGQSVKKNPPTAEALIKNIQRRGSMPRVNSIVDLYNAEALHSFLAIGAHDFDTITEFVEFTRAYEATVFFPIGSNEKQVSVGDIIYRDQKGVMAYLDARDGEAYKITPKTKNLLLIMQGNANTDVPSRIAALKRVCENIKKICPLSAYEIAVVTQKDDTFFE</sequence>
<accession>A0ABS3HAT6</accession>
<dbReference type="SUPFAM" id="SSF56037">
    <property type="entry name" value="PheT/TilS domain"/>
    <property type="match status" value="1"/>
</dbReference>
<feature type="domain" description="B3/B4 tRNA-binding" evidence="1">
    <location>
        <begin position="61"/>
        <end position="213"/>
    </location>
</feature>
<keyword evidence="3" id="KW-1185">Reference proteome</keyword>
<name>A0ABS3HAT6_9ENTE</name>
<dbReference type="PANTHER" id="PTHR39209:SF2">
    <property type="entry name" value="CYTOPLASMIC PROTEIN"/>
    <property type="match status" value="1"/>
</dbReference>
<proteinExistence type="predicted"/>
<gene>
    <name evidence="2" type="ORF">JZO76_10750</name>
</gene>
<dbReference type="PANTHER" id="PTHR39209">
    <property type="match status" value="1"/>
</dbReference>
<dbReference type="EMBL" id="JAFLVT010000015">
    <property type="protein sequence ID" value="MBO0450000.1"/>
    <property type="molecule type" value="Genomic_DNA"/>
</dbReference>
<dbReference type="InterPro" id="IPR020825">
    <property type="entry name" value="Phe-tRNA_synthase-like_B3/B4"/>
</dbReference>
<dbReference type="Pfam" id="PF03483">
    <property type="entry name" value="B3_4"/>
    <property type="match status" value="1"/>
</dbReference>